<evidence type="ECO:0000256" key="2">
    <source>
        <dbReference type="RuleBase" id="RU000393"/>
    </source>
</evidence>
<comment type="similarity">
    <text evidence="1 2">Belongs to the Cu-Zn superoxide dismutase family.</text>
</comment>
<keyword evidence="2" id="KW-0560">Oxidoreductase</keyword>
<dbReference type="Gene3D" id="2.60.40.200">
    <property type="entry name" value="Superoxide dismutase, copper/zinc binding domain"/>
    <property type="match status" value="1"/>
</dbReference>
<comment type="cofactor">
    <cofactor evidence="2">
        <name>Cu cation</name>
        <dbReference type="ChEBI" id="CHEBI:23378"/>
    </cofactor>
    <text evidence="2">Binds 1 copper ion per subunit.</text>
</comment>
<name>A0ABY1Q5N5_9BURK</name>
<protein>
    <recommendedName>
        <fullName evidence="2">Superoxide dismutase [Cu-Zn]</fullName>
        <ecNumber evidence="2">1.15.1.1</ecNumber>
    </recommendedName>
</protein>
<proteinExistence type="inferred from homology"/>
<dbReference type="Pfam" id="PF00080">
    <property type="entry name" value="Sod_Cu"/>
    <property type="match status" value="1"/>
</dbReference>
<dbReference type="EC" id="1.15.1.1" evidence="2"/>
<gene>
    <name evidence="4" type="ORF">SAMN06295970_10723</name>
</gene>
<feature type="domain" description="Superoxide dismutase copper/zinc binding" evidence="3">
    <location>
        <begin position="63"/>
        <end position="229"/>
    </location>
</feature>
<comment type="cofactor">
    <cofactor evidence="2">
        <name>Zn(2+)</name>
        <dbReference type="ChEBI" id="CHEBI:29105"/>
    </cofactor>
    <text evidence="2">Binds 1 zinc ion per subunit.</text>
</comment>
<dbReference type="InterPro" id="IPR018152">
    <property type="entry name" value="SOD_Cu/Zn_BS"/>
</dbReference>
<keyword evidence="5" id="KW-1185">Reference proteome</keyword>
<comment type="function">
    <text evidence="2">Destroys radicals which are normally produced within the cells and which are toxic to biological systems.</text>
</comment>
<comment type="caution">
    <text evidence="4">The sequence shown here is derived from an EMBL/GenBank/DDBJ whole genome shotgun (WGS) entry which is preliminary data.</text>
</comment>
<accession>A0ABY1Q5N5</accession>
<dbReference type="PROSITE" id="PS00332">
    <property type="entry name" value="SOD_CU_ZN_2"/>
    <property type="match status" value="1"/>
</dbReference>
<dbReference type="SUPFAM" id="SSF49329">
    <property type="entry name" value="Cu,Zn superoxide dismutase-like"/>
    <property type="match status" value="1"/>
</dbReference>
<dbReference type="InterPro" id="IPR036423">
    <property type="entry name" value="SOD-like_Cu/Zn_dom_sf"/>
</dbReference>
<dbReference type="InterPro" id="IPR024134">
    <property type="entry name" value="SOD_Cu/Zn_/chaperone"/>
</dbReference>
<dbReference type="RefSeq" id="WP_283442351.1">
    <property type="nucleotide sequence ID" value="NZ_FXUL01000007.1"/>
</dbReference>
<dbReference type="Proteomes" id="UP001158049">
    <property type="component" value="Unassembled WGS sequence"/>
</dbReference>
<keyword evidence="2" id="KW-0862">Zinc</keyword>
<keyword evidence="2" id="KW-0186">Copper</keyword>
<evidence type="ECO:0000313" key="5">
    <source>
        <dbReference type="Proteomes" id="UP001158049"/>
    </source>
</evidence>
<comment type="catalytic activity">
    <reaction evidence="2">
        <text>2 superoxide + 2 H(+) = H2O2 + O2</text>
        <dbReference type="Rhea" id="RHEA:20696"/>
        <dbReference type="ChEBI" id="CHEBI:15378"/>
        <dbReference type="ChEBI" id="CHEBI:15379"/>
        <dbReference type="ChEBI" id="CHEBI:16240"/>
        <dbReference type="ChEBI" id="CHEBI:18421"/>
        <dbReference type="EC" id="1.15.1.1"/>
    </reaction>
</comment>
<dbReference type="EMBL" id="FXUL01000007">
    <property type="protein sequence ID" value="SMP60568.1"/>
    <property type="molecule type" value="Genomic_DNA"/>
</dbReference>
<reference evidence="4 5" key="1">
    <citation type="submission" date="2017-05" db="EMBL/GenBank/DDBJ databases">
        <authorList>
            <person name="Varghese N."/>
            <person name="Submissions S."/>
        </authorList>
    </citation>
    <scope>NUCLEOTIDE SEQUENCE [LARGE SCALE GENOMIC DNA]</scope>
    <source>
        <strain evidence="4 5">DSM 26001</strain>
    </source>
</reference>
<keyword evidence="2" id="KW-0479">Metal-binding</keyword>
<dbReference type="InterPro" id="IPR001424">
    <property type="entry name" value="SOD_Cu_Zn_dom"/>
</dbReference>
<organism evidence="4 5">
    <name type="scientific">Noviherbaspirillum suwonense</name>
    <dbReference type="NCBI Taxonomy" id="1224511"/>
    <lineage>
        <taxon>Bacteria</taxon>
        <taxon>Pseudomonadati</taxon>
        <taxon>Pseudomonadota</taxon>
        <taxon>Betaproteobacteria</taxon>
        <taxon>Burkholderiales</taxon>
        <taxon>Oxalobacteraceae</taxon>
        <taxon>Noviherbaspirillum</taxon>
    </lineage>
</organism>
<evidence type="ECO:0000256" key="1">
    <source>
        <dbReference type="ARBA" id="ARBA00010457"/>
    </source>
</evidence>
<evidence type="ECO:0000259" key="3">
    <source>
        <dbReference type="Pfam" id="PF00080"/>
    </source>
</evidence>
<sequence>MFAVKHPTILKRGVRENITRGLRARFGAPVLLAASLVGLIAPADAWTLAAEARLHGTNEHHVGVVRLIQLGSGEIIVQARVHGLPAGFHGFHVHTVGECVRGTPPTQDVPGVPGTPGTPDFVSAGGHFDTGRTPPAQPHTHQNHSGDFPVLLVTADETANAIFSTDRFDLADLFDSDGSAIIVHAAPDNYANIPSSRYASKPTETPATVPDEITQRTGDSGDRIACGVIKKLIDR</sequence>
<dbReference type="PANTHER" id="PTHR10003">
    <property type="entry name" value="SUPEROXIDE DISMUTASE CU-ZN -RELATED"/>
    <property type="match status" value="1"/>
</dbReference>
<evidence type="ECO:0000313" key="4">
    <source>
        <dbReference type="EMBL" id="SMP60568.1"/>
    </source>
</evidence>